<dbReference type="AlphaFoldDB" id="A0A328CAE1"/>
<dbReference type="PANTHER" id="PTHR43235:SF1">
    <property type="entry name" value="GLUTAMINE AMIDOTRANSFERASE PB2B2.05-RELATED"/>
    <property type="match status" value="1"/>
</dbReference>
<dbReference type="Gene3D" id="3.40.50.880">
    <property type="match status" value="1"/>
</dbReference>
<dbReference type="PROSITE" id="PS51273">
    <property type="entry name" value="GATASE_TYPE_1"/>
    <property type="match status" value="1"/>
</dbReference>
<dbReference type="GO" id="GO:0005829">
    <property type="term" value="C:cytosol"/>
    <property type="evidence" value="ECO:0007669"/>
    <property type="project" value="TreeGrafter"/>
</dbReference>
<dbReference type="CDD" id="cd01745">
    <property type="entry name" value="GATase1_2"/>
    <property type="match status" value="1"/>
</dbReference>
<dbReference type="GO" id="GO:0033969">
    <property type="term" value="F:gamma-glutamyl-gamma-aminobutyrate hydrolase activity"/>
    <property type="evidence" value="ECO:0007669"/>
    <property type="project" value="TreeGrafter"/>
</dbReference>
<gene>
    <name evidence="1" type="ORF">DL240_02435</name>
</gene>
<accession>A0A328CAE1</accession>
<keyword evidence="2" id="KW-1185">Reference proteome</keyword>
<reference evidence="1 2" key="1">
    <citation type="submission" date="2018-05" db="EMBL/GenBank/DDBJ databases">
        <title>Lujinxingia marina gen. nov. sp. nov., a new facultative anaerobic member of the class Deltaproteobacteria, and proposal of Lujinxingaceae fam. nov.</title>
        <authorList>
            <person name="Li C.-M."/>
        </authorList>
    </citation>
    <scope>NUCLEOTIDE SEQUENCE [LARGE SCALE GENOMIC DNA]</scope>
    <source>
        <strain evidence="1 2">B210</strain>
    </source>
</reference>
<evidence type="ECO:0000313" key="2">
    <source>
        <dbReference type="Proteomes" id="UP000249169"/>
    </source>
</evidence>
<dbReference type="OrthoDB" id="9813383at2"/>
<dbReference type="InterPro" id="IPR029062">
    <property type="entry name" value="Class_I_gatase-like"/>
</dbReference>
<dbReference type="EMBL" id="QHKO01000001">
    <property type="protein sequence ID" value="RAL25092.1"/>
    <property type="molecule type" value="Genomic_DNA"/>
</dbReference>
<organism evidence="1 2">
    <name type="scientific">Lujinxingia litoralis</name>
    <dbReference type="NCBI Taxonomy" id="2211119"/>
    <lineage>
        <taxon>Bacteria</taxon>
        <taxon>Deltaproteobacteria</taxon>
        <taxon>Bradymonadales</taxon>
        <taxon>Lujinxingiaceae</taxon>
        <taxon>Lujinxingia</taxon>
    </lineage>
</organism>
<dbReference type="SUPFAM" id="SSF52317">
    <property type="entry name" value="Class I glutamine amidotransferase-like"/>
    <property type="match status" value="1"/>
</dbReference>
<dbReference type="Pfam" id="PF07722">
    <property type="entry name" value="Peptidase_C26"/>
    <property type="match status" value="1"/>
</dbReference>
<dbReference type="PANTHER" id="PTHR43235">
    <property type="entry name" value="GLUTAMINE AMIDOTRANSFERASE PB2B2.05-RELATED"/>
    <property type="match status" value="1"/>
</dbReference>
<protein>
    <submittedName>
        <fullName evidence="1">Peptidase C26</fullName>
    </submittedName>
</protein>
<comment type="caution">
    <text evidence="1">The sequence shown here is derived from an EMBL/GenBank/DDBJ whole genome shotgun (WGS) entry which is preliminary data.</text>
</comment>
<sequence length="265" mass="29506">MSHPSEKALLVGVSANWLHADPARTVYNGRTLLYMEQSMGEWLLDAGAIPVMLPAARPGRKVAVSAAQMVRSFDALIIAGGADVWPGSYGQNALRPEWSGDRARDRVERALIEAAIEHDRPLLGICRGHQMLNVALGGTLFQDIATQVEGAREHRSAERYHRLIHPVRLEEGGWLHRLYGRQEALINSVHHQAIQELAPALRVSARCPEDGIIEGVSYQDPSRWVVGVQWHPEFQERSQSDLLATGPLREDFLDAARQRRSAREG</sequence>
<dbReference type="RefSeq" id="WP_111728264.1">
    <property type="nucleotide sequence ID" value="NZ_QHKO01000001.1"/>
</dbReference>
<dbReference type="GO" id="GO:0006598">
    <property type="term" value="P:polyamine catabolic process"/>
    <property type="evidence" value="ECO:0007669"/>
    <property type="project" value="TreeGrafter"/>
</dbReference>
<dbReference type="InterPro" id="IPR044668">
    <property type="entry name" value="PuuD-like"/>
</dbReference>
<dbReference type="InterPro" id="IPR011697">
    <property type="entry name" value="Peptidase_C26"/>
</dbReference>
<dbReference type="Proteomes" id="UP000249169">
    <property type="component" value="Unassembled WGS sequence"/>
</dbReference>
<proteinExistence type="predicted"/>
<name>A0A328CAE1_9DELT</name>
<evidence type="ECO:0000313" key="1">
    <source>
        <dbReference type="EMBL" id="RAL25092.1"/>
    </source>
</evidence>